<dbReference type="InterPro" id="IPR026341">
    <property type="entry name" value="T9SS_type_B"/>
</dbReference>
<feature type="domain" description="PKD" evidence="2">
    <location>
        <begin position="2160"/>
        <end position="2207"/>
    </location>
</feature>
<dbReference type="InterPro" id="IPR007742">
    <property type="entry name" value="NosD_dom"/>
</dbReference>
<sequence>MRKKHLFLFYVFFLVCVNSITAQDFTVGTGTETNDTTTFPCPLPGGVEGSRAQYLFRASELQAAGLTRGYITGLKVNVLDLNNCGYIQQYTIKMGKTATTTLSATKWEPTPAVYYSSLGIAPVDGVNEFPFVDKFFWDGTSNILIEICSNGGNRRLINQTANAKVGWTKDLAFNATHTYGANDITSFCSIATVTESGTATTRPNLTFTWMAAPPDCAGTPSAGNAISNNAFVCPKENFHLSTDAPAAIGLTYQWQLSSDNATWTNIPAATKDTLNILLTNPTYYRVMINCTLSNLSAPSASVKVTPIAPVSGTFDIDNSLVTPGPGQFTSFTDALNYIKCGINAPVTFNVKNTGTPYDEQVVIGNIFGASAANTITFNGNGATLNFLSHDENHPAVLTLDGAKHVILDNLNIKALASADNDYGFGVLFTNNADSNILRKSTITVNSVQTGYYYNAIVIAGGPNPTAPGSYADGNEISDNTITGGYYGISLVGGTVDYRDYPASRNKIINNKIKDFYSYGIYLNNTSFALVEGNDISRPNRTNTNYPLYGIQMSGANIAASISKNKIHGLLDGDPNFAQQLYGIAFSYASGDAGLENVVSNNIIYDLKGLGTIYALANNGSNYANFYYNTVALDDQGSSSMKPSYGFYNGSQVTAVEVKNNIFSISRGGTGLKYGIYVGDPNSALLGIDFNDYFTNNHPTIKIGYFDGNSYTTLADWQNASKLDATSFAIDPAFKDAANGDFMPTSAAFLDKGTPVAITKDFAGVTRSTSKPDVGAYEYSLPGCTTSFSAGNAFSNVGTTTCSDKGVVLNLKNNDVGVGMTYQWQTATNVAGTWTNLSSSLVAPPYSFTSGNTTLYYRAAVACNGGTPVYTTPIQINIGGNFPAGTYTIDKTKPTDPAGTKNFNSFKDAVTAISCGIAGPVVFNVKANTYTEQVRIASILNASPVNTITFQSENGNAASTIVTYNAQTVGTNYTVKLDSASYIAFKNLTVSATGDTYSRVFDIANFASHDSIVGCVINSTLPEPVNYATYGADQTTTAGIFAGTNLLGGNFVIKGNTFHQGSKGIYIAGASDNSVWPTVVNYSANNVIDGNTFDGVYHQSIYVANTTNVKVVNNTVAVNSAYSVAFSNQGTYGIYMNNCDSAIQVVGNKVTLSDNTGYIYGIYMTGNDASAARRGKIMNNKIVGVDNLTSMVNGIYNGSASYQDVINNEVAIASSIDGMTNWEYASALVSIDAHYTNYYNNSLLSTASGTGMYNATLWVDHQYAGSGGFTNFYNNIIANKGGGPAVFYNYTAEHIKTDYNLLYSSGPMLVKVGPEGGSFEKDYADIASWRTMFIQDMNSIVYDPAFTSSTNLQPLATDAGSWALQGRGTQIAGNNVDINGNPRSVTLTDGVPDLGAYEFLPSVAPPDLVATPATPAAGTTQVFSMGSDTVTKITWAPGVAVPTAITLKRYSGVLPAGLAATEKSLYYYVDADVTGSGPYKYNMQQLFIDPWLRTLPIKSLIKIGQTDASNKWVASATSTIDSISNIISDTALTVLDKFTGMTDGKMPKPLVFVTTPDSLNRGTRFWAPYAMHREALSGNGQQFKFILAADVATDVRVSVNGTAYSKTYSLTAGQIITTDEIPKSGLYDARLLEEGLSGRGILIESNHPIAATAVVGRTNALLMPTGSYSKDYTTLSVRQFSGYPDPAMGTSWVNVIADNDNTVVQITPSGATQGGKTAGVPFRVTLNRGQVYQILGAFIKMHPAAENGGWDDSFESYDLTGTQVVSIPNADGKCLPIAVFAGSGGTGIQCADNQNGADEYFFQQSYPMQAWGKKFLTTPLATKNSKNEMLFNQFRVLIKDPATVVKRNGVVMTGIKPGNFYEFSTRDPQYIEADKPIMISQCMTYFYSCGNDEYDDPGSTENMTYLTPVGLGVNDVTFYRKAGAVNYITAVVPTGAVSSLKIDGSNTFDTTYVHPQNAGYTVVMKRWAGADGISVVKCDSNFTALVHEPSNNDGFVYNVGFQIPRIDVRSFIDNKLSSTGTHNLYTCPNTKFKPSLYVPMVARTLTWKLSAVPGLGSLADVTLNNPVPTDTVEINSQDYYVYTLNQELSFTQTGTDSIPVSVTYISTNPLSCDQTVTGNVVVVVKQGPKADYTVAYDNCVFSEAQFTATGTVYNGAAFDRWNWNFGDNTTANIQNPTKKWNKTGSYNVGLLSIANDGCSDSTSQKIVVNSCDNIFIPNSFTPNSDGHNDQLKVYGSNIKEMKMMIFNQWGQKIFETTNMSNGWDGTLSGKPQPSGVYMFVCRVILNSGDIIDKKGSINLVR</sequence>
<dbReference type="SMART" id="SM00089">
    <property type="entry name" value="PKD"/>
    <property type="match status" value="1"/>
</dbReference>
<feature type="signal peptide" evidence="1">
    <location>
        <begin position="1"/>
        <end position="22"/>
    </location>
</feature>
<dbReference type="PROSITE" id="PS50093">
    <property type="entry name" value="PKD"/>
    <property type="match status" value="1"/>
</dbReference>
<dbReference type="SMART" id="SM00710">
    <property type="entry name" value="PbH1"/>
    <property type="match status" value="13"/>
</dbReference>
<dbReference type="Pfam" id="PF18911">
    <property type="entry name" value="PKD_4"/>
    <property type="match status" value="1"/>
</dbReference>
<gene>
    <name evidence="3" type="ORF">KTO63_09715</name>
</gene>
<evidence type="ECO:0000313" key="3">
    <source>
        <dbReference type="EMBL" id="MBV4357423.1"/>
    </source>
</evidence>
<dbReference type="Pfam" id="PF17517">
    <property type="entry name" value="IgGFc_binding"/>
    <property type="match status" value="1"/>
</dbReference>
<dbReference type="Pfam" id="PF13585">
    <property type="entry name" value="CHU_C"/>
    <property type="match status" value="1"/>
</dbReference>
<dbReference type="Pfam" id="PF05048">
    <property type="entry name" value="NosD"/>
    <property type="match status" value="1"/>
</dbReference>
<dbReference type="RefSeq" id="WP_217791068.1">
    <property type="nucleotide sequence ID" value="NZ_JAHSPG010000005.1"/>
</dbReference>
<accession>A0A9E2W4F5</accession>
<keyword evidence="4" id="KW-1185">Reference proteome</keyword>
<reference evidence="3" key="1">
    <citation type="submission" date="2021-06" db="EMBL/GenBank/DDBJ databases">
        <authorList>
            <person name="Huq M.A."/>
        </authorList>
    </citation>
    <scope>NUCLEOTIDE SEQUENCE</scope>
    <source>
        <strain evidence="3">MAH-26</strain>
    </source>
</reference>
<proteinExistence type="predicted"/>
<evidence type="ECO:0000313" key="4">
    <source>
        <dbReference type="Proteomes" id="UP000812270"/>
    </source>
</evidence>
<protein>
    <submittedName>
        <fullName evidence="3">Gliding motility-associated C-terminal domain-containing protein</fullName>
    </submittedName>
</protein>
<dbReference type="InterPro" id="IPR006626">
    <property type="entry name" value="PbH1"/>
</dbReference>
<dbReference type="InterPro" id="IPR035234">
    <property type="entry name" value="IgGFc-bd_N"/>
</dbReference>
<evidence type="ECO:0000259" key="2">
    <source>
        <dbReference type="PROSITE" id="PS50093"/>
    </source>
</evidence>
<feature type="chain" id="PRO_5038892115" evidence="1">
    <location>
        <begin position="23"/>
        <end position="2300"/>
    </location>
</feature>
<dbReference type="NCBIfam" id="TIGR04131">
    <property type="entry name" value="Bac_Flav_CTERM"/>
    <property type="match status" value="1"/>
</dbReference>
<dbReference type="EMBL" id="JAHSPG010000005">
    <property type="protein sequence ID" value="MBV4357423.1"/>
    <property type="molecule type" value="Genomic_DNA"/>
</dbReference>
<dbReference type="InterPro" id="IPR022409">
    <property type="entry name" value="PKD/Chitinase_dom"/>
</dbReference>
<dbReference type="Proteomes" id="UP000812270">
    <property type="component" value="Unassembled WGS sequence"/>
</dbReference>
<dbReference type="InterPro" id="IPR000601">
    <property type="entry name" value="PKD_dom"/>
</dbReference>
<evidence type="ECO:0000256" key="1">
    <source>
        <dbReference type="SAM" id="SignalP"/>
    </source>
</evidence>
<organism evidence="3 4">
    <name type="scientific">Pinibacter aurantiacus</name>
    <dbReference type="NCBI Taxonomy" id="2851599"/>
    <lineage>
        <taxon>Bacteria</taxon>
        <taxon>Pseudomonadati</taxon>
        <taxon>Bacteroidota</taxon>
        <taxon>Chitinophagia</taxon>
        <taxon>Chitinophagales</taxon>
        <taxon>Chitinophagaceae</taxon>
        <taxon>Pinibacter</taxon>
    </lineage>
</organism>
<comment type="caution">
    <text evidence="3">The sequence shown here is derived from an EMBL/GenBank/DDBJ whole genome shotgun (WGS) entry which is preliminary data.</text>
</comment>
<dbReference type="CDD" id="cd00146">
    <property type="entry name" value="PKD"/>
    <property type="match status" value="1"/>
</dbReference>
<keyword evidence="1" id="KW-0732">Signal</keyword>
<name>A0A9E2W4F5_9BACT</name>